<evidence type="ECO:0000313" key="4">
    <source>
        <dbReference type="Proteomes" id="UP000244900"/>
    </source>
</evidence>
<feature type="chain" id="PRO_5015527647" description="Secreted protein" evidence="2">
    <location>
        <begin position="28"/>
        <end position="237"/>
    </location>
</feature>
<dbReference type="EMBL" id="CP029188">
    <property type="protein sequence ID" value="AWI28446.1"/>
    <property type="molecule type" value="Genomic_DNA"/>
</dbReference>
<feature type="signal peptide" evidence="2">
    <location>
        <begin position="1"/>
        <end position="27"/>
    </location>
</feature>
<name>A0A2S1SPZ1_9ACTN</name>
<evidence type="ECO:0000256" key="2">
    <source>
        <dbReference type="SAM" id="SignalP"/>
    </source>
</evidence>
<organism evidence="3 4">
    <name type="scientific">Streptomyces tirandamycinicus</name>
    <dbReference type="NCBI Taxonomy" id="2174846"/>
    <lineage>
        <taxon>Bacteria</taxon>
        <taxon>Bacillati</taxon>
        <taxon>Actinomycetota</taxon>
        <taxon>Actinomycetes</taxon>
        <taxon>Kitasatosporales</taxon>
        <taxon>Streptomycetaceae</taxon>
        <taxon>Streptomyces</taxon>
    </lineage>
</organism>
<dbReference type="PROSITE" id="PS51257">
    <property type="entry name" value="PROKAR_LIPOPROTEIN"/>
    <property type="match status" value="1"/>
</dbReference>
<evidence type="ECO:0008006" key="5">
    <source>
        <dbReference type="Google" id="ProtNLM"/>
    </source>
</evidence>
<accession>A0A2S1SPZ1</accession>
<keyword evidence="2" id="KW-0732">Signal</keyword>
<dbReference type="AlphaFoldDB" id="A0A2S1SPZ1"/>
<reference evidence="3 4" key="1">
    <citation type="submission" date="2018-05" db="EMBL/GenBank/DDBJ databases">
        <title>Complete genome sequence of sponge-derived Streptomyces sp. HNM0039.</title>
        <authorList>
            <person name="Huang X."/>
            <person name="Zhou S."/>
        </authorList>
    </citation>
    <scope>NUCLEOTIDE SEQUENCE [LARGE SCALE GENOMIC DNA]</scope>
    <source>
        <strain evidence="3 4">HNM0039</strain>
    </source>
</reference>
<sequence length="237" mass="24192">MSTRDRLLAGFGAAALALALGACGSGADTEDSAKGSSAAAGATGDSASQDSENCPDKHSATVEDTEFGGTAEIELCALPEIHKTAVEADWTPVHEGPTEATPIMNIMPVVCDGDDDASCKEIKVGANDTCGGTPLKPNCHPLRGDKVSVVCSGKDRAGNPIRWYGVLLDSKRVVAEGTSHGTGLAGDFTDKGDKPIGYIAEKDLAKVSADLPACDGTVLHGNGARARALMEGLPLED</sequence>
<dbReference type="RefSeq" id="WP_108905812.1">
    <property type="nucleotide sequence ID" value="NZ_CP029188.1"/>
</dbReference>
<feature type="region of interest" description="Disordered" evidence="1">
    <location>
        <begin position="29"/>
        <end position="65"/>
    </location>
</feature>
<dbReference type="OrthoDB" id="4315258at2"/>
<evidence type="ECO:0000313" key="3">
    <source>
        <dbReference type="EMBL" id="AWI28446.1"/>
    </source>
</evidence>
<dbReference type="PROSITE" id="PS51318">
    <property type="entry name" value="TAT"/>
    <property type="match status" value="1"/>
</dbReference>
<evidence type="ECO:0000256" key="1">
    <source>
        <dbReference type="SAM" id="MobiDB-lite"/>
    </source>
</evidence>
<protein>
    <recommendedName>
        <fullName evidence="5">Secreted protein</fullName>
    </recommendedName>
</protein>
<proteinExistence type="predicted"/>
<dbReference type="InterPro" id="IPR006311">
    <property type="entry name" value="TAT_signal"/>
</dbReference>
<gene>
    <name evidence="3" type="ORF">DDW44_06310</name>
</gene>
<feature type="compositionally biased region" description="Low complexity" evidence="1">
    <location>
        <begin position="34"/>
        <end position="51"/>
    </location>
</feature>
<dbReference type="KEGG" id="stir:DDW44_06310"/>
<dbReference type="Proteomes" id="UP000244900">
    <property type="component" value="Chromosome"/>
</dbReference>
<keyword evidence="4" id="KW-1185">Reference proteome</keyword>